<comment type="caution">
    <text evidence="6">The sequence shown here is derived from an EMBL/GenBank/DDBJ whole genome shotgun (WGS) entry which is preliminary data.</text>
</comment>
<dbReference type="PROSITE" id="PS50977">
    <property type="entry name" value="HTH_TETR_2"/>
    <property type="match status" value="1"/>
</dbReference>
<dbReference type="Gene3D" id="1.10.357.10">
    <property type="entry name" value="Tetracycline Repressor, domain 2"/>
    <property type="match status" value="1"/>
</dbReference>
<name>A0ABQ6Z3C4_9ENTE</name>
<dbReference type="EMBL" id="MAEL01000010">
    <property type="protein sequence ID" value="KAF1305752.1"/>
    <property type="molecule type" value="Genomic_DNA"/>
</dbReference>
<dbReference type="Pfam" id="PF00440">
    <property type="entry name" value="TetR_N"/>
    <property type="match status" value="1"/>
</dbReference>
<dbReference type="RefSeq" id="WP_161901068.1">
    <property type="nucleotide sequence ID" value="NZ_MAEL01000010.1"/>
</dbReference>
<evidence type="ECO:0000256" key="3">
    <source>
        <dbReference type="ARBA" id="ARBA00023163"/>
    </source>
</evidence>
<feature type="domain" description="HTH tetR-type" evidence="5">
    <location>
        <begin position="11"/>
        <end position="71"/>
    </location>
</feature>
<protein>
    <submittedName>
        <fullName evidence="6">TetR family transcriptional regulator</fullName>
    </submittedName>
</protein>
<organism evidence="6 7">
    <name type="scientific">Candidatus Enterococcus willemsii</name>
    <dbReference type="NCBI Taxonomy" id="1857215"/>
    <lineage>
        <taxon>Bacteria</taxon>
        <taxon>Bacillati</taxon>
        <taxon>Bacillota</taxon>
        <taxon>Bacilli</taxon>
        <taxon>Lactobacillales</taxon>
        <taxon>Enterococcaceae</taxon>
        <taxon>Enterococcus</taxon>
    </lineage>
</organism>
<dbReference type="PANTHER" id="PTHR47506:SF1">
    <property type="entry name" value="HTH-TYPE TRANSCRIPTIONAL REGULATOR YJDC"/>
    <property type="match status" value="1"/>
</dbReference>
<keyword evidence="1" id="KW-0805">Transcription regulation</keyword>
<evidence type="ECO:0000256" key="4">
    <source>
        <dbReference type="PROSITE-ProRule" id="PRU00335"/>
    </source>
</evidence>
<keyword evidence="2 4" id="KW-0238">DNA-binding</keyword>
<evidence type="ECO:0000313" key="7">
    <source>
        <dbReference type="Proteomes" id="UP000782705"/>
    </source>
</evidence>
<dbReference type="Pfam" id="PF17924">
    <property type="entry name" value="TetR_C_19"/>
    <property type="match status" value="1"/>
</dbReference>
<gene>
    <name evidence="6" type="ORF">BAU17_00435</name>
</gene>
<dbReference type="InterPro" id="IPR009057">
    <property type="entry name" value="Homeodomain-like_sf"/>
</dbReference>
<keyword evidence="3" id="KW-0804">Transcription</keyword>
<feature type="DNA-binding region" description="H-T-H motif" evidence="4">
    <location>
        <begin position="34"/>
        <end position="53"/>
    </location>
</feature>
<evidence type="ECO:0000313" key="6">
    <source>
        <dbReference type="EMBL" id="KAF1305752.1"/>
    </source>
</evidence>
<keyword evidence="7" id="KW-1185">Reference proteome</keyword>
<dbReference type="SUPFAM" id="SSF46689">
    <property type="entry name" value="Homeodomain-like"/>
    <property type="match status" value="1"/>
</dbReference>
<dbReference type="PANTHER" id="PTHR47506">
    <property type="entry name" value="TRANSCRIPTIONAL REGULATORY PROTEIN"/>
    <property type="match status" value="1"/>
</dbReference>
<evidence type="ECO:0000256" key="2">
    <source>
        <dbReference type="ARBA" id="ARBA00023125"/>
    </source>
</evidence>
<evidence type="ECO:0000256" key="1">
    <source>
        <dbReference type="ARBA" id="ARBA00023015"/>
    </source>
</evidence>
<evidence type="ECO:0000259" key="5">
    <source>
        <dbReference type="PROSITE" id="PS50977"/>
    </source>
</evidence>
<reference evidence="6 7" key="1">
    <citation type="submission" date="2016-06" db="EMBL/GenBank/DDBJ databases">
        <title>Four novel species of enterococci isolated from chicken manure.</title>
        <authorList>
            <person name="Van Tyne D."/>
        </authorList>
    </citation>
    <scope>NUCLEOTIDE SEQUENCE [LARGE SCALE GENOMIC DNA]</scope>
    <source>
        <strain evidence="6 7">CU12B</strain>
    </source>
</reference>
<sequence length="219" mass="25919">MPSETFFNLPKEKQERILEAARKEFSRVSLNEASIANVIKDAEIPRGSFYQYFSDKEDLYYYYFDTVRRDSHRYLVQAIQQADGDLFSGFETYFNAFVSEIFVGKHALFYKNVFTNMDYHGFRRVAPIEKRNEQCHGKHERKQKHRELLDSIDLSKLRVNDERELQLLLQMVMHTVFTTIADGYRRQLADGSYDVALINTNFQSKLNWLKNGARKEQTI</sequence>
<dbReference type="InterPro" id="IPR001647">
    <property type="entry name" value="HTH_TetR"/>
</dbReference>
<proteinExistence type="predicted"/>
<dbReference type="Proteomes" id="UP000782705">
    <property type="component" value="Unassembled WGS sequence"/>
</dbReference>
<accession>A0ABQ6Z3C4</accession>